<dbReference type="InterPro" id="IPR003399">
    <property type="entry name" value="Mce/MlaD"/>
</dbReference>
<keyword evidence="5" id="KW-1185">Reference proteome</keyword>
<dbReference type="PANTHER" id="PTHR33371:SF4">
    <property type="entry name" value="INTERMEMBRANE PHOSPHOLIPID TRANSPORT SYSTEM BINDING PROTEIN MLAD"/>
    <property type="match status" value="1"/>
</dbReference>
<name>A0A848DFI5_9PSEU</name>
<dbReference type="EMBL" id="JAAXKZ010000017">
    <property type="protein sequence ID" value="NMH91412.1"/>
    <property type="molecule type" value="Genomic_DNA"/>
</dbReference>
<keyword evidence="2" id="KW-0812">Transmembrane</keyword>
<keyword evidence="2" id="KW-1133">Transmembrane helix</keyword>
<organism evidence="4 5">
    <name type="scientific">Pseudonocardia bannensis</name>
    <dbReference type="NCBI Taxonomy" id="630973"/>
    <lineage>
        <taxon>Bacteria</taxon>
        <taxon>Bacillati</taxon>
        <taxon>Actinomycetota</taxon>
        <taxon>Actinomycetes</taxon>
        <taxon>Pseudonocardiales</taxon>
        <taxon>Pseudonocardiaceae</taxon>
        <taxon>Pseudonocardia</taxon>
    </lineage>
</organism>
<sequence>MKIPQSALPPLRLLTLAAFTSACAGLFGYLWVNSGGDIPGITGGGYRVTVHVADVDNLVYFSDVRMAGVRIGKVQEIENPGGGTARVVLALDREVAPLHEGVTMRMGAKTLIEETYVDVRDGNGPPLPDGSTLADSTVTPGVQLDDVLGSLDPQAREALGSALRSFGAGTDGRREDVAGVVQGLGALGREGRTALDALAAQSEDLKALSANTAELLQALDTRQGQVATMVLDAQRITDVTAGGNADIEATMRELPGVLGSAGTASTRLTELSGALGPVAANLDEAAPFLSTALGQLPAVSSDLRGLLPPLAGTLDAAPSTLDRVPTFGQDTRALIPPARVALSDLNPMLGYLQPYGPDLAAFFTNWSAGLANSVDVHGRYARPMFIFSEQSLRGSPVPTDGVVDRSNAYPSPGQSNDPAPFDGPYPRVERDGG</sequence>
<protein>
    <submittedName>
        <fullName evidence="4">MCE family protein</fullName>
    </submittedName>
</protein>
<comment type="caution">
    <text evidence="4">The sequence shown here is derived from an EMBL/GenBank/DDBJ whole genome shotgun (WGS) entry which is preliminary data.</text>
</comment>
<accession>A0A848DFI5</accession>
<evidence type="ECO:0000256" key="1">
    <source>
        <dbReference type="SAM" id="MobiDB-lite"/>
    </source>
</evidence>
<proteinExistence type="predicted"/>
<evidence type="ECO:0000313" key="5">
    <source>
        <dbReference type="Proteomes" id="UP000586918"/>
    </source>
</evidence>
<feature type="compositionally biased region" description="Polar residues" evidence="1">
    <location>
        <begin position="408"/>
        <end position="417"/>
    </location>
</feature>
<dbReference type="RefSeq" id="WP_169411438.1">
    <property type="nucleotide sequence ID" value="NZ_JAAXKZ010000017.1"/>
</dbReference>
<dbReference type="PROSITE" id="PS51257">
    <property type="entry name" value="PROKAR_LIPOPROTEIN"/>
    <property type="match status" value="1"/>
</dbReference>
<evidence type="ECO:0000259" key="3">
    <source>
        <dbReference type="Pfam" id="PF02470"/>
    </source>
</evidence>
<evidence type="ECO:0000256" key="2">
    <source>
        <dbReference type="SAM" id="Phobius"/>
    </source>
</evidence>
<dbReference type="PANTHER" id="PTHR33371">
    <property type="entry name" value="INTERMEMBRANE PHOSPHOLIPID TRANSPORT SYSTEM BINDING PROTEIN MLAD-RELATED"/>
    <property type="match status" value="1"/>
</dbReference>
<reference evidence="4 5" key="1">
    <citation type="submission" date="2020-04" db="EMBL/GenBank/DDBJ databases">
        <authorList>
            <person name="Klaysubun C."/>
            <person name="Duangmal K."/>
            <person name="Lipun K."/>
        </authorList>
    </citation>
    <scope>NUCLEOTIDE SEQUENCE [LARGE SCALE GENOMIC DNA]</scope>
    <source>
        <strain evidence="4 5">DSM 45300</strain>
    </source>
</reference>
<feature type="domain" description="Mce/MlaD" evidence="3">
    <location>
        <begin position="45"/>
        <end position="122"/>
    </location>
</feature>
<dbReference type="InterPro" id="IPR052336">
    <property type="entry name" value="MlaD_Phospholipid_Transporter"/>
</dbReference>
<dbReference type="AlphaFoldDB" id="A0A848DFI5"/>
<keyword evidence="2" id="KW-0472">Membrane</keyword>
<evidence type="ECO:0000313" key="4">
    <source>
        <dbReference type="EMBL" id="NMH91412.1"/>
    </source>
</evidence>
<feature type="transmembrane region" description="Helical" evidence="2">
    <location>
        <begin position="12"/>
        <end position="32"/>
    </location>
</feature>
<dbReference type="Pfam" id="PF02470">
    <property type="entry name" value="MlaD"/>
    <property type="match status" value="1"/>
</dbReference>
<gene>
    <name evidence="4" type="ORF">HF519_07375</name>
</gene>
<dbReference type="Proteomes" id="UP000586918">
    <property type="component" value="Unassembled WGS sequence"/>
</dbReference>
<feature type="region of interest" description="Disordered" evidence="1">
    <location>
        <begin position="393"/>
        <end position="433"/>
    </location>
</feature>